<sequence>MDRQRDYPFPWYARGGWWFGRFGAVFGPFPDLAAVREGLAIAQRVDRDWCLRDRRGDRG</sequence>
<gene>
    <name evidence="1" type="ORF">C7443_102303</name>
</gene>
<keyword evidence="2" id="KW-1185">Reference proteome</keyword>
<accession>A0A317MZ85</accession>
<dbReference type="AlphaFoldDB" id="A0A317MZ85"/>
<dbReference type="Proteomes" id="UP000246569">
    <property type="component" value="Unassembled WGS sequence"/>
</dbReference>
<dbReference type="EMBL" id="QGTJ01000002">
    <property type="protein sequence ID" value="PWV64652.1"/>
    <property type="molecule type" value="Genomic_DNA"/>
</dbReference>
<organism evidence="1 2">
    <name type="scientific">Plasticicumulans acidivorans</name>
    <dbReference type="NCBI Taxonomy" id="886464"/>
    <lineage>
        <taxon>Bacteria</taxon>
        <taxon>Pseudomonadati</taxon>
        <taxon>Pseudomonadota</taxon>
        <taxon>Gammaproteobacteria</taxon>
        <taxon>Candidatus Competibacteraceae</taxon>
        <taxon>Plasticicumulans</taxon>
    </lineage>
</organism>
<protein>
    <submittedName>
        <fullName evidence="1">Uncharacterized protein</fullName>
    </submittedName>
</protein>
<dbReference type="RefSeq" id="WP_110017293.1">
    <property type="nucleotide sequence ID" value="NZ_QGTJ01000002.1"/>
</dbReference>
<reference evidence="1 2" key="1">
    <citation type="submission" date="2018-05" db="EMBL/GenBank/DDBJ databases">
        <title>Genomic Encyclopedia of Type Strains, Phase IV (KMG-IV): sequencing the most valuable type-strain genomes for metagenomic binning, comparative biology and taxonomic classification.</title>
        <authorList>
            <person name="Goeker M."/>
        </authorList>
    </citation>
    <scope>NUCLEOTIDE SEQUENCE [LARGE SCALE GENOMIC DNA]</scope>
    <source>
        <strain evidence="1 2">DSM 23606</strain>
    </source>
</reference>
<comment type="caution">
    <text evidence="1">The sequence shown here is derived from an EMBL/GenBank/DDBJ whole genome shotgun (WGS) entry which is preliminary data.</text>
</comment>
<name>A0A317MZ85_9GAMM</name>
<evidence type="ECO:0000313" key="2">
    <source>
        <dbReference type="Proteomes" id="UP000246569"/>
    </source>
</evidence>
<proteinExistence type="predicted"/>
<evidence type="ECO:0000313" key="1">
    <source>
        <dbReference type="EMBL" id="PWV64652.1"/>
    </source>
</evidence>
<dbReference type="OrthoDB" id="10006092at2"/>